<sequence length="307" mass="33631">MIIFIFSGKFKLNMQAVAFAPGHITGFFKAEVGPKDPEHKGSIGAGFCIKEGVTTKVKITSSDRPEFKITVSGYKSDNTQVSEFVVREFFKIVKENYFLDIEHKTTIPVGYGLGSSGAVALSLAFALNKALGTNLSRTKIGQIAHNAEIHCKTGLGTVLSSYHGGFEIRTKHGAPGIGSLQKIHTDYSAIVICFSPISTKQFIKSELSKINGLGGKMVTRLLESRDQMEFLDMSLEFAKYVHVITPKMQQVIDDLAHHGFKSGVAMFGETIFTLVPKSKESQVVRILEKYNAMVIKTEIDKSGARVS</sequence>
<dbReference type="Gene3D" id="3.30.230.10">
    <property type="match status" value="1"/>
</dbReference>
<dbReference type="PIRSF" id="PIRSF016896">
    <property type="entry name" value="GHMP_arc_MJ0969"/>
    <property type="match status" value="1"/>
</dbReference>
<dbReference type="InterPro" id="IPR014721">
    <property type="entry name" value="Ribsml_uS5_D2-typ_fold_subgr"/>
</dbReference>
<comment type="catalytic activity">
    <reaction evidence="5">
        <text>(R)-pantoate + ATP = (R)-4-phosphopantoate + ADP + H(+)</text>
        <dbReference type="Rhea" id="RHEA:28246"/>
        <dbReference type="ChEBI" id="CHEBI:15378"/>
        <dbReference type="ChEBI" id="CHEBI:15980"/>
        <dbReference type="ChEBI" id="CHEBI:30616"/>
        <dbReference type="ChEBI" id="CHEBI:61294"/>
        <dbReference type="ChEBI" id="CHEBI:456216"/>
        <dbReference type="EC" id="2.7.1.169"/>
    </reaction>
</comment>
<dbReference type="AlphaFoldDB" id="A0A2H1EF33"/>
<evidence type="ECO:0000256" key="1">
    <source>
        <dbReference type="ARBA" id="ARBA00022679"/>
    </source>
</evidence>
<protein>
    <recommendedName>
        <fullName evidence="5">Pantoate kinase</fullName>
        <shortName evidence="5">PoK</shortName>
        <ecNumber evidence="5">2.7.1.169</ecNumber>
    </recommendedName>
</protein>
<dbReference type="GO" id="GO:0015937">
    <property type="term" value="P:coenzyme A biosynthetic process"/>
    <property type="evidence" value="ECO:0007669"/>
    <property type="project" value="UniProtKB-UniRule"/>
</dbReference>
<dbReference type="UniPathway" id="UPA00241"/>
<dbReference type="InterPro" id="IPR012043">
    <property type="entry name" value="PoK"/>
</dbReference>
<keyword evidence="5" id="KW-0173">Coenzyme A biosynthesis</keyword>
<keyword evidence="1 5" id="KW-0808">Transferase</keyword>
<evidence type="ECO:0000313" key="7">
    <source>
        <dbReference type="EMBL" id="SHO43766.1"/>
    </source>
</evidence>
<comment type="similarity">
    <text evidence="5">Belongs to the GHMP kinase family. PoK subfamily.</text>
</comment>
<evidence type="ECO:0000313" key="8">
    <source>
        <dbReference type="Proteomes" id="UP000232412"/>
    </source>
</evidence>
<evidence type="ECO:0000256" key="2">
    <source>
        <dbReference type="ARBA" id="ARBA00022741"/>
    </source>
</evidence>
<gene>
    <name evidence="7" type="ORF">NSIN_20158</name>
</gene>
<comment type="pathway">
    <text evidence="5">Cofactor biosynthesis; coenzyme A biosynthesis.</text>
</comment>
<dbReference type="SUPFAM" id="SSF54211">
    <property type="entry name" value="Ribosomal protein S5 domain 2-like"/>
    <property type="match status" value="1"/>
</dbReference>
<dbReference type="EMBL" id="FRFC01000003">
    <property type="protein sequence ID" value="SHO43766.1"/>
    <property type="molecule type" value="Genomic_DNA"/>
</dbReference>
<evidence type="ECO:0000259" key="6">
    <source>
        <dbReference type="Pfam" id="PF00288"/>
    </source>
</evidence>
<dbReference type="Proteomes" id="UP000232412">
    <property type="component" value="Unassembled WGS sequence"/>
</dbReference>
<dbReference type="PROSITE" id="PS00627">
    <property type="entry name" value="GHMP_KINASES_ATP"/>
    <property type="match status" value="1"/>
</dbReference>
<comment type="function">
    <text evidence="5">Phosphorylates (R)-pantoate to form (R)-4-phosphopantoate in the CoA biosynthesis pathway.</text>
</comment>
<feature type="domain" description="GHMP kinase N-terminal" evidence="6">
    <location>
        <begin position="89"/>
        <end position="165"/>
    </location>
</feature>
<dbReference type="PANTHER" id="PTHR42282:SF1">
    <property type="entry name" value="PANTOATE KINASE"/>
    <property type="match status" value="1"/>
</dbReference>
<keyword evidence="4 5" id="KW-0067">ATP-binding</keyword>
<dbReference type="EC" id="2.7.1.169" evidence="5"/>
<proteinExistence type="inferred from homology"/>
<reference evidence="8" key="1">
    <citation type="submission" date="2016-12" db="EMBL/GenBank/DDBJ databases">
        <authorList>
            <person name="Herbold C."/>
        </authorList>
    </citation>
    <scope>NUCLEOTIDE SEQUENCE [LARGE SCALE GENOMIC DNA]</scope>
</reference>
<keyword evidence="2 5" id="KW-0547">Nucleotide-binding</keyword>
<dbReference type="GO" id="GO:0016301">
    <property type="term" value="F:kinase activity"/>
    <property type="evidence" value="ECO:0007669"/>
    <property type="project" value="UniProtKB-UniRule"/>
</dbReference>
<accession>A0A2H1EF33</accession>
<keyword evidence="8" id="KW-1185">Reference proteome</keyword>
<dbReference type="InterPro" id="IPR006203">
    <property type="entry name" value="GHMP_knse_ATP-bd_CS"/>
</dbReference>
<dbReference type="GO" id="GO:0005524">
    <property type="term" value="F:ATP binding"/>
    <property type="evidence" value="ECO:0007669"/>
    <property type="project" value="UniProtKB-KW"/>
</dbReference>
<keyword evidence="3 5" id="KW-0418">Kinase</keyword>
<dbReference type="HAMAP" id="MF_02223">
    <property type="entry name" value="Pantoate_kinase"/>
    <property type="match status" value="1"/>
</dbReference>
<evidence type="ECO:0000256" key="5">
    <source>
        <dbReference type="HAMAP-Rule" id="MF_02223"/>
    </source>
</evidence>
<dbReference type="InterPro" id="IPR006204">
    <property type="entry name" value="GHMP_kinase_N_dom"/>
</dbReference>
<name>A0A2H1EF33_9ARCH</name>
<dbReference type="Pfam" id="PF00288">
    <property type="entry name" value="GHMP_kinases_N"/>
    <property type="match status" value="1"/>
</dbReference>
<dbReference type="PANTHER" id="PTHR42282">
    <property type="entry name" value="PANTOATE KINASE-RELATED"/>
    <property type="match status" value="1"/>
</dbReference>
<dbReference type="InterPro" id="IPR020568">
    <property type="entry name" value="Ribosomal_Su5_D2-typ_SF"/>
</dbReference>
<evidence type="ECO:0000256" key="3">
    <source>
        <dbReference type="ARBA" id="ARBA00022777"/>
    </source>
</evidence>
<organism evidence="7 8">
    <name type="scientific">Nitrosotalea sinensis</name>
    <dbReference type="NCBI Taxonomy" id="1499975"/>
    <lineage>
        <taxon>Archaea</taxon>
        <taxon>Nitrososphaerota</taxon>
        <taxon>Nitrososphaeria</taxon>
        <taxon>Nitrosotaleales</taxon>
        <taxon>Nitrosotaleaceae</taxon>
        <taxon>Nitrosotalea</taxon>
    </lineage>
</organism>
<evidence type="ECO:0000256" key="4">
    <source>
        <dbReference type="ARBA" id="ARBA00022840"/>
    </source>
</evidence>